<sequence>MEWDDNSCTVAKVGYSVDSANGFIISEAVDTITTTQLIRDNETIVSSGGNFELGFFSPSIIMGYISKQNYSNSESQKEDFQLPLFDFATIVNATDNFSINNKLGEGGFGLVYKVVRLGLGEFYVWSDVDSLCLFDAFSFVGYGVCSFVVVYLRSDQCNCSSSS</sequence>
<dbReference type="PANTHER" id="PTHR32444:SF235">
    <property type="entry name" value="OS01G0783900 PROTEIN"/>
    <property type="match status" value="1"/>
</dbReference>
<proteinExistence type="predicted"/>
<dbReference type="Gene3D" id="3.30.200.20">
    <property type="entry name" value="Phosphorylase Kinase, domain 1"/>
    <property type="match status" value="1"/>
</dbReference>
<evidence type="ECO:0000313" key="2">
    <source>
        <dbReference type="Proteomes" id="UP000306102"/>
    </source>
</evidence>
<reference evidence="1 2" key="1">
    <citation type="journal article" date="2018" name="Proc. Natl. Acad. Sci. U.S.A.">
        <title>Draft genome sequence of Camellia sinensis var. sinensis provides insights into the evolution of the tea genome and tea quality.</title>
        <authorList>
            <person name="Wei C."/>
            <person name="Yang H."/>
            <person name="Wang S."/>
            <person name="Zhao J."/>
            <person name="Liu C."/>
            <person name="Gao L."/>
            <person name="Xia E."/>
            <person name="Lu Y."/>
            <person name="Tai Y."/>
            <person name="She G."/>
            <person name="Sun J."/>
            <person name="Cao H."/>
            <person name="Tong W."/>
            <person name="Gao Q."/>
            <person name="Li Y."/>
            <person name="Deng W."/>
            <person name="Jiang X."/>
            <person name="Wang W."/>
            <person name="Chen Q."/>
            <person name="Zhang S."/>
            <person name="Li H."/>
            <person name="Wu J."/>
            <person name="Wang P."/>
            <person name="Li P."/>
            <person name="Shi C."/>
            <person name="Zheng F."/>
            <person name="Jian J."/>
            <person name="Huang B."/>
            <person name="Shan D."/>
            <person name="Shi M."/>
            <person name="Fang C."/>
            <person name="Yue Y."/>
            <person name="Li F."/>
            <person name="Li D."/>
            <person name="Wei S."/>
            <person name="Han B."/>
            <person name="Jiang C."/>
            <person name="Yin Y."/>
            <person name="Xia T."/>
            <person name="Zhang Z."/>
            <person name="Bennetzen J.L."/>
            <person name="Zhao S."/>
            <person name="Wan X."/>
        </authorList>
    </citation>
    <scope>NUCLEOTIDE SEQUENCE [LARGE SCALE GENOMIC DNA]</scope>
    <source>
        <strain evidence="2">cv. Shuchazao</strain>
        <tissue evidence="1">Leaf</tissue>
    </source>
</reference>
<evidence type="ECO:0000313" key="1">
    <source>
        <dbReference type="EMBL" id="THG06487.1"/>
    </source>
</evidence>
<protein>
    <recommendedName>
        <fullName evidence="3">Protein kinase domain-containing protein</fullName>
    </recommendedName>
</protein>
<accession>A0A4V3WLX7</accession>
<name>A0A4V3WLX7_CAMSN</name>
<dbReference type="PANTHER" id="PTHR32444">
    <property type="entry name" value="BULB-TYPE LECTIN DOMAIN-CONTAINING PROTEIN"/>
    <property type="match status" value="1"/>
</dbReference>
<dbReference type="AlphaFoldDB" id="A0A4V3WLX7"/>
<dbReference type="EMBL" id="SDRB02010430">
    <property type="protein sequence ID" value="THG06487.1"/>
    <property type="molecule type" value="Genomic_DNA"/>
</dbReference>
<gene>
    <name evidence="1" type="ORF">TEA_011814</name>
</gene>
<evidence type="ECO:0008006" key="3">
    <source>
        <dbReference type="Google" id="ProtNLM"/>
    </source>
</evidence>
<dbReference type="SUPFAM" id="SSF56112">
    <property type="entry name" value="Protein kinase-like (PK-like)"/>
    <property type="match status" value="1"/>
</dbReference>
<organism evidence="1 2">
    <name type="scientific">Camellia sinensis var. sinensis</name>
    <name type="common">China tea</name>
    <dbReference type="NCBI Taxonomy" id="542762"/>
    <lineage>
        <taxon>Eukaryota</taxon>
        <taxon>Viridiplantae</taxon>
        <taxon>Streptophyta</taxon>
        <taxon>Embryophyta</taxon>
        <taxon>Tracheophyta</taxon>
        <taxon>Spermatophyta</taxon>
        <taxon>Magnoliopsida</taxon>
        <taxon>eudicotyledons</taxon>
        <taxon>Gunneridae</taxon>
        <taxon>Pentapetalae</taxon>
        <taxon>asterids</taxon>
        <taxon>Ericales</taxon>
        <taxon>Theaceae</taxon>
        <taxon>Camellia</taxon>
    </lineage>
</organism>
<keyword evidence="2" id="KW-1185">Reference proteome</keyword>
<dbReference type="Proteomes" id="UP000306102">
    <property type="component" value="Unassembled WGS sequence"/>
</dbReference>
<dbReference type="InterPro" id="IPR011009">
    <property type="entry name" value="Kinase-like_dom_sf"/>
</dbReference>
<comment type="caution">
    <text evidence="1">The sequence shown here is derived from an EMBL/GenBank/DDBJ whole genome shotgun (WGS) entry which is preliminary data.</text>
</comment>